<evidence type="ECO:0000256" key="1">
    <source>
        <dbReference type="SAM" id="MobiDB-lite"/>
    </source>
</evidence>
<gene>
    <name evidence="2" type="ORF">JCGZ_07853</name>
</gene>
<dbReference type="AlphaFoldDB" id="A0A067KRN2"/>
<accession>A0A067KRN2</accession>
<evidence type="ECO:0000313" key="2">
    <source>
        <dbReference type="EMBL" id="KDP37653.1"/>
    </source>
</evidence>
<sequence length="123" mass="14023">MPLKQKARKKNDGSSSSVPTKKDWASKYKALFPIYTTEKGECFKCLMKSSYTDSKLKIPENANISLEFVTSLEWVDEKQNAIKFRVEGEELTLDYDKIHQWLGFAKTGFASCEPSPEGKTMLE</sequence>
<feature type="region of interest" description="Disordered" evidence="1">
    <location>
        <begin position="1"/>
        <end position="21"/>
    </location>
</feature>
<protein>
    <submittedName>
        <fullName evidence="2">Uncharacterized protein</fullName>
    </submittedName>
</protein>
<proteinExistence type="predicted"/>
<reference evidence="2 3" key="1">
    <citation type="journal article" date="2014" name="PLoS ONE">
        <title>Global Analysis of Gene Expression Profiles in Physic Nut (Jatropha curcas L.) Seedlings Exposed to Salt Stress.</title>
        <authorList>
            <person name="Zhang L."/>
            <person name="Zhang C."/>
            <person name="Wu P."/>
            <person name="Chen Y."/>
            <person name="Li M."/>
            <person name="Jiang H."/>
            <person name="Wu G."/>
        </authorList>
    </citation>
    <scope>NUCLEOTIDE SEQUENCE [LARGE SCALE GENOMIC DNA]</scope>
    <source>
        <strain evidence="3">cv. GZQX0401</strain>
        <tissue evidence="2">Young leaves</tissue>
    </source>
</reference>
<organism evidence="2 3">
    <name type="scientific">Jatropha curcas</name>
    <name type="common">Barbados nut</name>
    <dbReference type="NCBI Taxonomy" id="180498"/>
    <lineage>
        <taxon>Eukaryota</taxon>
        <taxon>Viridiplantae</taxon>
        <taxon>Streptophyta</taxon>
        <taxon>Embryophyta</taxon>
        <taxon>Tracheophyta</taxon>
        <taxon>Spermatophyta</taxon>
        <taxon>Magnoliopsida</taxon>
        <taxon>eudicotyledons</taxon>
        <taxon>Gunneridae</taxon>
        <taxon>Pentapetalae</taxon>
        <taxon>rosids</taxon>
        <taxon>fabids</taxon>
        <taxon>Malpighiales</taxon>
        <taxon>Euphorbiaceae</taxon>
        <taxon>Crotonoideae</taxon>
        <taxon>Jatropheae</taxon>
        <taxon>Jatropha</taxon>
    </lineage>
</organism>
<dbReference type="Proteomes" id="UP000027138">
    <property type="component" value="Unassembled WGS sequence"/>
</dbReference>
<keyword evidence="3" id="KW-1185">Reference proteome</keyword>
<dbReference type="EMBL" id="KK914391">
    <property type="protein sequence ID" value="KDP37653.1"/>
    <property type="molecule type" value="Genomic_DNA"/>
</dbReference>
<name>A0A067KRN2_JATCU</name>
<evidence type="ECO:0000313" key="3">
    <source>
        <dbReference type="Proteomes" id="UP000027138"/>
    </source>
</evidence>